<dbReference type="HOGENOM" id="CLU_020227_1_1_1"/>
<dbReference type="GO" id="GO:0034657">
    <property type="term" value="C:GID complex"/>
    <property type="evidence" value="ECO:0007669"/>
    <property type="project" value="TreeGrafter"/>
</dbReference>
<dbReference type="Pfam" id="PF13445">
    <property type="entry name" value="zf-RING_UBOX"/>
    <property type="match status" value="1"/>
</dbReference>
<evidence type="ECO:0000256" key="5">
    <source>
        <dbReference type="ARBA" id="ARBA00022833"/>
    </source>
</evidence>
<evidence type="ECO:0000259" key="10">
    <source>
        <dbReference type="PROSITE" id="PS50897"/>
    </source>
</evidence>
<name>F0WKS5_9STRA</name>
<dbReference type="InterPro" id="IPR044063">
    <property type="entry name" value="ZF_RING_GID"/>
</dbReference>
<dbReference type="PROSITE" id="PS50897">
    <property type="entry name" value="CTLH"/>
    <property type="match status" value="1"/>
</dbReference>
<keyword evidence="2" id="KW-0963">Cytoplasm</keyword>
<dbReference type="SMART" id="SM00184">
    <property type="entry name" value="RING"/>
    <property type="match status" value="1"/>
</dbReference>
<dbReference type="SMART" id="SM00757">
    <property type="entry name" value="CRA"/>
    <property type="match status" value="1"/>
</dbReference>
<dbReference type="CDD" id="cd16652">
    <property type="entry name" value="dRING_Rmd5p-like"/>
    <property type="match status" value="1"/>
</dbReference>
<dbReference type="InterPro" id="IPR017907">
    <property type="entry name" value="Znf_RING_CS"/>
</dbReference>
<dbReference type="PROSITE" id="PS51867">
    <property type="entry name" value="ZF_RING_GID"/>
    <property type="match status" value="1"/>
</dbReference>
<dbReference type="AlphaFoldDB" id="F0WKS5"/>
<dbReference type="FunFam" id="3.30.40.10:FF:000143">
    <property type="entry name" value="Regulator of gluconeogenesis Rmd5"/>
    <property type="match status" value="1"/>
</dbReference>
<keyword evidence="5" id="KW-0862">Zinc</keyword>
<dbReference type="Pfam" id="PF10607">
    <property type="entry name" value="CTLH"/>
    <property type="match status" value="1"/>
</dbReference>
<dbReference type="Gene3D" id="3.30.40.10">
    <property type="entry name" value="Zinc/RING finger domain, C3HC4 (zinc finger)"/>
    <property type="match status" value="1"/>
</dbReference>
<dbReference type="GO" id="GO:0061630">
    <property type="term" value="F:ubiquitin protein ligase activity"/>
    <property type="evidence" value="ECO:0007669"/>
    <property type="project" value="InterPro"/>
</dbReference>
<evidence type="ECO:0000313" key="12">
    <source>
        <dbReference type="EMBL" id="CCA21882.1"/>
    </source>
</evidence>
<feature type="domain" description="CTLH" evidence="10">
    <location>
        <begin position="174"/>
        <end position="223"/>
    </location>
</feature>
<gene>
    <name evidence="12" type="primary">AlNc14C137G7115</name>
    <name evidence="12" type="ORF">ALNC14_080250</name>
</gene>
<evidence type="ECO:0000256" key="1">
    <source>
        <dbReference type="ARBA" id="ARBA00004496"/>
    </source>
</evidence>
<dbReference type="SMART" id="SM00667">
    <property type="entry name" value="LisH"/>
    <property type="match status" value="1"/>
</dbReference>
<dbReference type="PROSITE" id="PS00518">
    <property type="entry name" value="ZF_RING_1"/>
    <property type="match status" value="1"/>
</dbReference>
<dbReference type="InterPro" id="IPR024964">
    <property type="entry name" value="CTLH/CRA"/>
</dbReference>
<evidence type="ECO:0000256" key="3">
    <source>
        <dbReference type="ARBA" id="ARBA00022723"/>
    </source>
</evidence>
<dbReference type="PROSITE" id="PS50896">
    <property type="entry name" value="LISH"/>
    <property type="match status" value="1"/>
</dbReference>
<feature type="zinc finger region" description="RING-Gid-type" evidence="7">
    <location>
        <begin position="346"/>
        <end position="390"/>
    </location>
</feature>
<feature type="domain" description="RING-Gid-type" evidence="11">
    <location>
        <begin position="346"/>
        <end position="390"/>
    </location>
</feature>
<feature type="region of interest" description="Disordered" evidence="8">
    <location>
        <begin position="41"/>
        <end position="65"/>
    </location>
</feature>
<dbReference type="InterPro" id="IPR006594">
    <property type="entry name" value="LisH"/>
</dbReference>
<dbReference type="InterPro" id="IPR027370">
    <property type="entry name" value="Znf-RING_euk"/>
</dbReference>
<protein>
    <submittedName>
        <fullName evidence="12">RMD5 family protein putative</fullName>
    </submittedName>
</protein>
<dbReference type="GO" id="GO:0005634">
    <property type="term" value="C:nucleus"/>
    <property type="evidence" value="ECO:0007669"/>
    <property type="project" value="TreeGrafter"/>
</dbReference>
<evidence type="ECO:0000256" key="7">
    <source>
        <dbReference type="PROSITE-ProRule" id="PRU01215"/>
    </source>
</evidence>
<evidence type="ECO:0000256" key="2">
    <source>
        <dbReference type="ARBA" id="ARBA00022490"/>
    </source>
</evidence>
<accession>F0WKS5</accession>
<comment type="subcellular location">
    <subcellularLocation>
        <location evidence="1">Cytoplasm</location>
    </subcellularLocation>
</comment>
<evidence type="ECO:0000259" key="9">
    <source>
        <dbReference type="PROSITE" id="PS50089"/>
    </source>
</evidence>
<sequence length="404" mass="46324">MQEEGYKVLKKQRLCVSRIDSQLSCILDGIRQSKERLQLALHRPEASSSPGETTVTGPAAEDSAERKHEAKHIVLDFMEHTESLHLEQNVANELKSFHIVLSKFGKQIDKQLKNEIAAKISQSKDFDHSLVTKMVAEYLYQNGQIEAADAFCLEAKVDLPAAFRDCFEDLQNNLKSLAQRDLDPAIRWAQSRRRDLCTIRSDIEFELIQLKYLDLLEKCTDVMDAIKFANAELSLFHDTHMREIGRLMSCALYKKDLQNSPYKELFQPERWMEVRESMVLACCNVERVPYRPYLQTCLAAGTRALPAMKKLASVPDNTFTGWIADKQFPVEFPLRDEHRFHSVFSCPVSKEESTPENPPVLLKCGHVICRSCVKRISFNVPSEKFKCPTCPMDQTLFEISELIF</sequence>
<dbReference type="GO" id="GO:0043161">
    <property type="term" value="P:proteasome-mediated ubiquitin-dependent protein catabolic process"/>
    <property type="evidence" value="ECO:0007669"/>
    <property type="project" value="InterPro"/>
</dbReference>
<evidence type="ECO:0000256" key="4">
    <source>
        <dbReference type="ARBA" id="ARBA00022771"/>
    </source>
</evidence>
<dbReference type="InterPro" id="IPR013144">
    <property type="entry name" value="CRA_dom"/>
</dbReference>
<organism evidence="12">
    <name type="scientific">Albugo laibachii Nc14</name>
    <dbReference type="NCBI Taxonomy" id="890382"/>
    <lineage>
        <taxon>Eukaryota</taxon>
        <taxon>Sar</taxon>
        <taxon>Stramenopiles</taxon>
        <taxon>Oomycota</taxon>
        <taxon>Peronosporomycetes</taxon>
        <taxon>Albuginales</taxon>
        <taxon>Albuginaceae</taxon>
        <taxon>Albugo</taxon>
    </lineage>
</organism>
<dbReference type="GO" id="GO:0008270">
    <property type="term" value="F:zinc ion binding"/>
    <property type="evidence" value="ECO:0007669"/>
    <property type="project" value="UniProtKB-KW"/>
</dbReference>
<keyword evidence="4 6" id="KW-0863">Zinc-finger</keyword>
<dbReference type="GO" id="GO:0005737">
    <property type="term" value="C:cytoplasm"/>
    <property type="evidence" value="ECO:0007669"/>
    <property type="project" value="UniProtKB-SubCell"/>
</dbReference>
<dbReference type="InterPro" id="IPR013083">
    <property type="entry name" value="Znf_RING/FYVE/PHD"/>
</dbReference>
<dbReference type="SUPFAM" id="SSF57850">
    <property type="entry name" value="RING/U-box"/>
    <property type="match status" value="1"/>
</dbReference>
<dbReference type="InterPro" id="IPR037683">
    <property type="entry name" value="Rmd5_dRing"/>
</dbReference>
<evidence type="ECO:0000256" key="8">
    <source>
        <dbReference type="SAM" id="MobiDB-lite"/>
    </source>
</evidence>
<proteinExistence type="predicted"/>
<dbReference type="EMBL" id="FR824182">
    <property type="protein sequence ID" value="CCA21882.1"/>
    <property type="molecule type" value="Genomic_DNA"/>
</dbReference>
<keyword evidence="3" id="KW-0479">Metal-binding</keyword>
<reference evidence="12" key="2">
    <citation type="submission" date="2011-02" db="EMBL/GenBank/DDBJ databases">
        <authorList>
            <person name="MacLean D."/>
        </authorList>
    </citation>
    <scope>NUCLEOTIDE SEQUENCE</scope>
</reference>
<feature type="domain" description="RING-type" evidence="9">
    <location>
        <begin position="346"/>
        <end position="390"/>
    </location>
</feature>
<dbReference type="PANTHER" id="PTHR12170:SF3">
    <property type="entry name" value="GH10162P"/>
    <property type="match status" value="1"/>
</dbReference>
<dbReference type="InterPro" id="IPR045098">
    <property type="entry name" value="Fyv10_fam"/>
</dbReference>
<feature type="compositionally biased region" description="Polar residues" evidence="8">
    <location>
        <begin position="46"/>
        <end position="56"/>
    </location>
</feature>
<dbReference type="InterPro" id="IPR001841">
    <property type="entry name" value="Znf_RING"/>
</dbReference>
<evidence type="ECO:0000256" key="6">
    <source>
        <dbReference type="PROSITE-ProRule" id="PRU00175"/>
    </source>
</evidence>
<dbReference type="SMART" id="SM00668">
    <property type="entry name" value="CTLH"/>
    <property type="match status" value="1"/>
</dbReference>
<dbReference type="InterPro" id="IPR006595">
    <property type="entry name" value="CTLH_C"/>
</dbReference>
<evidence type="ECO:0000259" key="11">
    <source>
        <dbReference type="PROSITE" id="PS51867"/>
    </source>
</evidence>
<dbReference type="PROSITE" id="PS50089">
    <property type="entry name" value="ZF_RING_2"/>
    <property type="match status" value="1"/>
</dbReference>
<dbReference type="PANTHER" id="PTHR12170">
    <property type="entry name" value="MACROPHAGE ERYTHROBLAST ATTACHER-RELATED"/>
    <property type="match status" value="1"/>
</dbReference>
<reference evidence="12" key="1">
    <citation type="journal article" date="2011" name="PLoS Biol.">
        <title>Gene gain and loss during evolution of obligate parasitism in the white rust pathogen of Arabidopsis thaliana.</title>
        <authorList>
            <person name="Kemen E."/>
            <person name="Gardiner A."/>
            <person name="Schultz-Larsen T."/>
            <person name="Kemen A.C."/>
            <person name="Balmuth A.L."/>
            <person name="Robert-Seilaniantz A."/>
            <person name="Bailey K."/>
            <person name="Holub E."/>
            <person name="Studholme D.J."/>
            <person name="Maclean D."/>
            <person name="Jones J.D."/>
        </authorList>
    </citation>
    <scope>NUCLEOTIDE SEQUENCE</scope>
</reference>